<evidence type="ECO:0000256" key="3">
    <source>
        <dbReference type="ARBA" id="ARBA00046336"/>
    </source>
</evidence>
<evidence type="ECO:0000313" key="6">
    <source>
        <dbReference type="EMBL" id="GIH64509.1"/>
    </source>
</evidence>
<gene>
    <name evidence="6" type="ORF">Msi02_53260</name>
</gene>
<dbReference type="InterPro" id="IPR045959">
    <property type="entry name" value="CGDB"/>
</dbReference>
<dbReference type="Pfam" id="PF19906">
    <property type="entry name" value="CGDB"/>
    <property type="match status" value="1"/>
</dbReference>
<dbReference type="RefSeq" id="WP_204050745.1">
    <property type="nucleotide sequence ID" value="NZ_BOOF01000032.1"/>
</dbReference>
<evidence type="ECO:0000259" key="5">
    <source>
        <dbReference type="Pfam" id="PF19906"/>
    </source>
</evidence>
<keyword evidence="1" id="KW-0456">Lyase</keyword>
<comment type="similarity">
    <text evidence="3">Belongs to the C-glycoside deglycosidase beta subunit family.</text>
</comment>
<keyword evidence="2" id="KW-0119">Carbohydrate metabolism</keyword>
<proteinExistence type="inferred from homology"/>
<sequence length="132" mass="15160">MATDDTVLTEDSLTRRPGGLAVALKVPWYRSLWLSSVSDIAVTVDGERVPRDDLRVELGERTYHVDELKEQWDTLWFIQDRLQVVVPREKPPAEGQEVDVEVAVELRLPYMQIAPMTYVTNHATNRRTLTAR</sequence>
<keyword evidence="7" id="KW-1185">Reference proteome</keyword>
<evidence type="ECO:0000256" key="2">
    <source>
        <dbReference type="ARBA" id="ARBA00023277"/>
    </source>
</evidence>
<name>A0ABQ4GSV8_9ACTN</name>
<organism evidence="6 7">
    <name type="scientific">Microbispora siamensis</name>
    <dbReference type="NCBI Taxonomy" id="564413"/>
    <lineage>
        <taxon>Bacteria</taxon>
        <taxon>Bacillati</taxon>
        <taxon>Actinomycetota</taxon>
        <taxon>Actinomycetes</taxon>
        <taxon>Streptosporangiales</taxon>
        <taxon>Streptosporangiaceae</taxon>
        <taxon>Microbispora</taxon>
    </lineage>
</organism>
<comment type="caution">
    <text evidence="6">The sequence shown here is derived from an EMBL/GenBank/DDBJ whole genome shotgun (WGS) entry which is preliminary data.</text>
</comment>
<protein>
    <recommendedName>
        <fullName evidence="4">C-deglycosylation enzyme beta subunit</fullName>
    </recommendedName>
</protein>
<feature type="domain" description="C-glycoside deglycosidase beta subunit" evidence="5">
    <location>
        <begin position="18"/>
        <end position="110"/>
    </location>
</feature>
<dbReference type="EMBL" id="BOOF01000032">
    <property type="protein sequence ID" value="GIH64509.1"/>
    <property type="molecule type" value="Genomic_DNA"/>
</dbReference>
<accession>A0ABQ4GSV8</accession>
<dbReference type="Proteomes" id="UP000660454">
    <property type="component" value="Unassembled WGS sequence"/>
</dbReference>
<reference evidence="6 7" key="1">
    <citation type="submission" date="2021-01" db="EMBL/GenBank/DDBJ databases">
        <title>Whole genome shotgun sequence of Microbispora siamensis NBRC 104113.</title>
        <authorList>
            <person name="Komaki H."/>
            <person name="Tamura T."/>
        </authorList>
    </citation>
    <scope>NUCLEOTIDE SEQUENCE [LARGE SCALE GENOMIC DNA]</scope>
    <source>
        <strain evidence="6 7">NBRC 104113</strain>
    </source>
</reference>
<evidence type="ECO:0000256" key="1">
    <source>
        <dbReference type="ARBA" id="ARBA00023239"/>
    </source>
</evidence>
<evidence type="ECO:0000256" key="4">
    <source>
        <dbReference type="ARBA" id="ARBA00047208"/>
    </source>
</evidence>
<evidence type="ECO:0000313" key="7">
    <source>
        <dbReference type="Proteomes" id="UP000660454"/>
    </source>
</evidence>